<name>A0A8J3XZ51_9ACTN</name>
<keyword evidence="2" id="KW-1185">Reference proteome</keyword>
<gene>
    <name evidence="1" type="ORF">Pth03_47170</name>
</gene>
<reference evidence="1" key="1">
    <citation type="submission" date="2021-01" db="EMBL/GenBank/DDBJ databases">
        <title>Whole genome shotgun sequence of Planotetraspora thailandica NBRC 104271.</title>
        <authorList>
            <person name="Komaki H."/>
            <person name="Tamura T."/>
        </authorList>
    </citation>
    <scope>NUCLEOTIDE SEQUENCE</scope>
    <source>
        <strain evidence="1">NBRC 104271</strain>
    </source>
</reference>
<protein>
    <recommendedName>
        <fullName evidence="3">GTPase HflX N-terminal domain-containing protein</fullName>
    </recommendedName>
</protein>
<dbReference type="AlphaFoldDB" id="A0A8J3XZ51"/>
<proteinExistence type="predicted"/>
<organism evidence="1 2">
    <name type="scientific">Planotetraspora thailandica</name>
    <dbReference type="NCBI Taxonomy" id="487172"/>
    <lineage>
        <taxon>Bacteria</taxon>
        <taxon>Bacillati</taxon>
        <taxon>Actinomycetota</taxon>
        <taxon>Actinomycetes</taxon>
        <taxon>Streptosporangiales</taxon>
        <taxon>Streptosporangiaceae</taxon>
        <taxon>Planotetraspora</taxon>
    </lineage>
</organism>
<accession>A0A8J3XZ51</accession>
<comment type="caution">
    <text evidence="1">The sequence shown here is derived from an EMBL/GenBank/DDBJ whole genome shotgun (WGS) entry which is preliminary data.</text>
</comment>
<dbReference type="EMBL" id="BOOR01000034">
    <property type="protein sequence ID" value="GII56328.1"/>
    <property type="molecule type" value="Genomic_DNA"/>
</dbReference>
<evidence type="ECO:0008006" key="3">
    <source>
        <dbReference type="Google" id="ProtNLM"/>
    </source>
</evidence>
<dbReference type="Proteomes" id="UP000605992">
    <property type="component" value="Unassembled WGS sequence"/>
</dbReference>
<evidence type="ECO:0000313" key="2">
    <source>
        <dbReference type="Proteomes" id="UP000605992"/>
    </source>
</evidence>
<sequence length="119" mass="12502">MLAGTDVALVGLFSAKDKEFGAKLDVLAASVEAHGGRVVSRHVQRRGVSHGGAAKMAVPFSRRTLLSPGKAREIAQACRAAEVGVAVFVNPLTEHQRAVLGDMFGCFVISGEDLFTPGR</sequence>
<evidence type="ECO:0000313" key="1">
    <source>
        <dbReference type="EMBL" id="GII56328.1"/>
    </source>
</evidence>